<dbReference type="AlphaFoldDB" id="A0A7H9B120"/>
<evidence type="ECO:0000313" key="1">
    <source>
        <dbReference type="EMBL" id="QLG72338.1"/>
    </source>
</evidence>
<organism evidence="1 2">
    <name type="scientific">Zygotorulaspora mrakii</name>
    <name type="common">Zygosaccharomyces mrakii</name>
    <dbReference type="NCBI Taxonomy" id="42260"/>
    <lineage>
        <taxon>Eukaryota</taxon>
        <taxon>Fungi</taxon>
        <taxon>Dikarya</taxon>
        <taxon>Ascomycota</taxon>
        <taxon>Saccharomycotina</taxon>
        <taxon>Saccharomycetes</taxon>
        <taxon>Saccharomycetales</taxon>
        <taxon>Saccharomycetaceae</taxon>
        <taxon>Zygotorulaspora</taxon>
    </lineage>
</organism>
<dbReference type="GeneID" id="59236062"/>
<name>A0A7H9B120_ZYGMR</name>
<accession>A0A7H9B120</accession>
<reference evidence="1 2" key="1">
    <citation type="submission" date="2020-07" db="EMBL/GenBank/DDBJ databases">
        <title>The yeast mating-type switching endonuclease HO is a domesticated member of an unorthodox homing genetic element family.</title>
        <authorList>
            <person name="Coughlan A.Y."/>
            <person name="Lombardi L."/>
            <person name="Braun-Galleani S."/>
            <person name="Martos A.R."/>
            <person name="Galeote V."/>
            <person name="Bigey F."/>
            <person name="Dequin S."/>
            <person name="Byrne K.P."/>
            <person name="Wolfe K.H."/>
        </authorList>
    </citation>
    <scope>NUCLEOTIDE SEQUENCE [LARGE SCALE GENOMIC DNA]</scope>
    <source>
        <strain evidence="1 2">NRRL Y-6702</strain>
    </source>
</reference>
<protein>
    <submittedName>
        <fullName evidence="1">Uncharacterized protein</fullName>
    </submittedName>
</protein>
<sequence>MMCERWPRIPNRSVAFSARPPKTPNNAWIDKGKPKVLQLYLRTSAKSNSNRLSPEDTKIEIDELPRSGAVSDYLKHQILRAQHTPKMRTALQALFSSFWATFIRRCVYIFVHICTYAAHRFVSDGRREQTVLHRPCTLCSPSPFATFTLLCTSPHYAFLCLIERQFTHRHAPCKTFAKKNARKTAWALHPVTQVPKRTDPKSAVFARNCS</sequence>
<dbReference type="KEGG" id="zmk:HG535_0D00450"/>
<evidence type="ECO:0000313" key="2">
    <source>
        <dbReference type="Proteomes" id="UP000509704"/>
    </source>
</evidence>
<proteinExistence type="predicted"/>
<dbReference type="EMBL" id="CP058607">
    <property type="protein sequence ID" value="QLG72338.1"/>
    <property type="molecule type" value="Genomic_DNA"/>
</dbReference>
<gene>
    <name evidence="1" type="ORF">HG535_0D00450</name>
</gene>
<dbReference type="RefSeq" id="XP_037144066.1">
    <property type="nucleotide sequence ID" value="XM_037288171.1"/>
</dbReference>
<dbReference type="Proteomes" id="UP000509704">
    <property type="component" value="Chromosome 4"/>
</dbReference>
<keyword evidence="2" id="KW-1185">Reference proteome</keyword>